<keyword evidence="1" id="KW-1133">Transmembrane helix</keyword>
<organism evidence="2">
    <name type="scientific">Lactococcus lactis</name>
    <dbReference type="NCBI Taxonomy" id="1358"/>
    <lineage>
        <taxon>Bacteria</taxon>
        <taxon>Bacillati</taxon>
        <taxon>Bacillota</taxon>
        <taxon>Bacilli</taxon>
        <taxon>Lactobacillales</taxon>
        <taxon>Streptococcaceae</taxon>
        <taxon>Lactococcus</taxon>
    </lineage>
</organism>
<accession>A0A2X0R2S8</accession>
<feature type="transmembrane region" description="Helical" evidence="1">
    <location>
        <begin position="33"/>
        <end position="54"/>
    </location>
</feature>
<dbReference type="AlphaFoldDB" id="A0A2X0R2S8"/>
<sequence>MKTTLSNLAFKAMTHPLLAQANGLDTIKKLLTWFFGAGSIGLIIVGVIQIAESMAESNGGQRTRGIMLILGGLLLAGAAGLVNLLTNPPGV</sequence>
<protein>
    <submittedName>
        <fullName evidence="2">Uncharacterized protein</fullName>
    </submittedName>
</protein>
<dbReference type="EMBL" id="OGTW02000018">
    <property type="protein sequence ID" value="SPS10846.1"/>
    <property type="molecule type" value="Genomic_DNA"/>
</dbReference>
<evidence type="ECO:0000313" key="4">
    <source>
        <dbReference type="Proteomes" id="UP000279235"/>
    </source>
</evidence>
<keyword evidence="1" id="KW-0812">Transmembrane</keyword>
<dbReference type="RefSeq" id="WP_010783627.1">
    <property type="nucleotide sequence ID" value="NZ_CP065987.1"/>
</dbReference>
<evidence type="ECO:0000256" key="1">
    <source>
        <dbReference type="SAM" id="Phobius"/>
    </source>
</evidence>
<keyword evidence="1" id="KW-0472">Membrane</keyword>
<dbReference type="Proteomes" id="UP000279235">
    <property type="component" value="Unassembled WGS sequence"/>
</dbReference>
<proteinExistence type="predicted"/>
<name>A0A2X0R2S8_9LACT</name>
<evidence type="ECO:0000313" key="3">
    <source>
        <dbReference type="EMBL" id="SPS10846.1"/>
    </source>
</evidence>
<dbReference type="EMBL" id="OGTW01000018">
    <property type="protein sequence ID" value="SPB24240.1"/>
    <property type="molecule type" value="Genomic_DNA"/>
</dbReference>
<feature type="transmembrane region" description="Helical" evidence="1">
    <location>
        <begin position="66"/>
        <end position="85"/>
    </location>
</feature>
<reference evidence="3" key="3">
    <citation type="submission" date="2018-05" db="EMBL/GenBank/DDBJ databases">
        <authorList>
            <person name="Lanie J.A."/>
            <person name="Ng W.-L."/>
            <person name="Kazmierczak K.M."/>
            <person name="Andrzejewski T.M."/>
            <person name="Davidsen T.M."/>
            <person name="Wayne K.J."/>
            <person name="Tettelin H."/>
            <person name="Glass J.I."/>
            <person name="Rusch D."/>
            <person name="Podicherti R."/>
            <person name="Tsui H.-C.T."/>
            <person name="Winkler M.E."/>
        </authorList>
    </citation>
    <scope>NUCLEOTIDE SEQUENCE</scope>
    <source>
        <strain evidence="3">Lactococcus lactis</strain>
    </source>
</reference>
<evidence type="ECO:0000313" key="2">
    <source>
        <dbReference type="EMBL" id="SPB24240.1"/>
    </source>
</evidence>
<reference evidence="4" key="2">
    <citation type="submission" date="2018-05" db="EMBL/GenBank/DDBJ databases">
        <authorList>
            <person name="Duru I."/>
        </authorList>
    </citation>
    <scope>NUCLEOTIDE SEQUENCE [LARGE SCALE GENOMIC DNA]</scope>
</reference>
<gene>
    <name evidence="2" type="ORF">AMHIJAGA_00779</name>
</gene>
<reference evidence="2" key="1">
    <citation type="submission" date="2018-01" db="EMBL/GenBank/DDBJ databases">
        <authorList>
            <person name="Gaut B.S."/>
            <person name="Morton B.R."/>
            <person name="Clegg M.T."/>
            <person name="Duvall M.R."/>
        </authorList>
    </citation>
    <scope>NUCLEOTIDE SEQUENCE</scope>
    <source>
        <strain evidence="2">Lactococcus lactis</strain>
    </source>
</reference>